<organism evidence="2 3">
    <name type="scientific">Polaribacter atrinae</name>
    <dbReference type="NCBI Taxonomy" id="1333662"/>
    <lineage>
        <taxon>Bacteria</taxon>
        <taxon>Pseudomonadati</taxon>
        <taxon>Bacteroidota</taxon>
        <taxon>Flavobacteriia</taxon>
        <taxon>Flavobacteriales</taxon>
        <taxon>Flavobacteriaceae</taxon>
    </lineage>
</organism>
<feature type="domain" description="Thioredoxin" evidence="1">
    <location>
        <begin position="84"/>
        <end position="165"/>
    </location>
</feature>
<dbReference type="InterPro" id="IPR013766">
    <property type="entry name" value="Thioredoxin_domain"/>
</dbReference>
<dbReference type="Pfam" id="PF00085">
    <property type="entry name" value="Thioredoxin"/>
    <property type="match status" value="1"/>
</dbReference>
<accession>A0A176TFW1</accession>
<keyword evidence="3" id="KW-1185">Reference proteome</keyword>
<dbReference type="Gene3D" id="3.40.30.10">
    <property type="entry name" value="Glutaredoxin"/>
    <property type="match status" value="1"/>
</dbReference>
<dbReference type="Proteomes" id="UP000076923">
    <property type="component" value="Unassembled WGS sequence"/>
</dbReference>
<dbReference type="PROSITE" id="PS51257">
    <property type="entry name" value="PROKAR_LIPOPROTEIN"/>
    <property type="match status" value="1"/>
</dbReference>
<dbReference type="STRING" id="1333662.LPB303_00215"/>
<dbReference type="SUPFAM" id="SSF52833">
    <property type="entry name" value="Thioredoxin-like"/>
    <property type="match status" value="1"/>
</dbReference>
<name>A0A176TFW1_9FLAO</name>
<protein>
    <submittedName>
        <fullName evidence="2">Thiol reductase thioredoxin</fullName>
    </submittedName>
</protein>
<dbReference type="AlphaFoldDB" id="A0A176TFW1"/>
<dbReference type="RefSeq" id="WP_068446926.1">
    <property type="nucleotide sequence ID" value="NZ_CP150660.1"/>
</dbReference>
<proteinExistence type="predicted"/>
<comment type="caution">
    <text evidence="2">The sequence shown here is derived from an EMBL/GenBank/DDBJ whole genome shotgun (WGS) entry which is preliminary data.</text>
</comment>
<dbReference type="OrthoDB" id="6398367at2"/>
<reference evidence="2 3" key="1">
    <citation type="submission" date="2016-02" db="EMBL/GenBank/DDBJ databases">
        <title>Draft genome sequence of Polaribacter atrinae KACC17473.</title>
        <authorList>
            <person name="Shin S.-K."/>
            <person name="Yi H."/>
        </authorList>
    </citation>
    <scope>NUCLEOTIDE SEQUENCE [LARGE SCALE GENOMIC DNA]</scope>
    <source>
        <strain evidence="2 3">KACC 17473</strain>
    </source>
</reference>
<sequence length="180" mass="20981">MKKVFLLACIMAFAACNVQQKVTETEKISAYKNKNRDLIGVANKESFQQIPYSTWFNKKYDTYTPDSLTITSLKKELKGIEIKGFMGTWCGDSKRETPHFYKILEQTDFNLNNLELITVNISKKTPDNLQEGFNIKRVPTFIFYRDGKEIGRYVEYARESLEKDILKIVSGKEYKHSYDN</sequence>
<dbReference type="InterPro" id="IPR036249">
    <property type="entry name" value="Thioredoxin-like_sf"/>
</dbReference>
<dbReference type="CDD" id="cd02947">
    <property type="entry name" value="TRX_family"/>
    <property type="match status" value="1"/>
</dbReference>
<evidence type="ECO:0000313" key="2">
    <source>
        <dbReference type="EMBL" id="OAD46714.1"/>
    </source>
</evidence>
<evidence type="ECO:0000313" key="3">
    <source>
        <dbReference type="Proteomes" id="UP000076923"/>
    </source>
</evidence>
<gene>
    <name evidence="2" type="ORF">LPB303_00215</name>
</gene>
<evidence type="ECO:0000259" key="1">
    <source>
        <dbReference type="Pfam" id="PF00085"/>
    </source>
</evidence>
<dbReference type="EMBL" id="LVWE01000001">
    <property type="protein sequence ID" value="OAD46714.1"/>
    <property type="molecule type" value="Genomic_DNA"/>
</dbReference>